<dbReference type="AlphaFoldDB" id="A0AA52HAH1"/>
<dbReference type="PANTHER" id="PTHR30435">
    <property type="entry name" value="FLAGELLAR PROTEIN"/>
    <property type="match status" value="1"/>
</dbReference>
<sequence length="469" mass="48747">MAFTSLAAGVSGLQSFSEAVGVIADNITNVNTVGYKESRSRFSTLVTETAAIASYSPGGVKSTTETLVSKQGLLQPSGSSTDLSVDGNGFFPVRQEANNTSEVIFTRAGSFTQDQSGFLKNTAGLYLMGWELDSDGLPPVNSSQQTALEPINFISQTGEAEATAGISLRANFSANSDVNTDYAAEVAGDGYTAGEIADGTIAIAGDDFEEDIDVVDAQGNTVTLRLAAVKSGVNEWTYEIYAPDAFADTLDSAVHGTDGLVAYGILEFNGDGTLDLANSEFTAESAASGLTYPVDLSSTPDLTLEFDNGAAGTYGSEDVTIGFDFGNGSDSSGINQKGAITSLLSKTVDGAAFGDVVGVQIASNGDVTTLFDSGLSLTRYRIPISTFNNADGLIRRQGNAYGRSDISGEPSFKEAGSAGAGKVSSNTLELSTVDLANEFAELIKVQRAFSSSTRIISTSDEILEELTRL</sequence>
<comment type="function">
    <text evidence="5">A flexible structure which links the flagellar filament to the drive apparatus in the basal body.</text>
</comment>
<evidence type="ECO:0000259" key="7">
    <source>
        <dbReference type="Pfam" id="PF06429"/>
    </source>
</evidence>
<evidence type="ECO:0000256" key="2">
    <source>
        <dbReference type="ARBA" id="ARBA00009677"/>
    </source>
</evidence>
<dbReference type="NCBIfam" id="TIGR03506">
    <property type="entry name" value="FlgEFG_subfam"/>
    <property type="match status" value="1"/>
</dbReference>
<feature type="domain" description="Flagellar hook protein FlgE D2" evidence="8">
    <location>
        <begin position="211"/>
        <end position="350"/>
    </location>
</feature>
<evidence type="ECO:0000259" key="9">
    <source>
        <dbReference type="Pfam" id="PF22692"/>
    </source>
</evidence>
<evidence type="ECO:0000259" key="8">
    <source>
        <dbReference type="Pfam" id="PF07559"/>
    </source>
</evidence>
<dbReference type="Pfam" id="PF22692">
    <property type="entry name" value="LlgE_F_G_D1"/>
    <property type="match status" value="1"/>
</dbReference>
<gene>
    <name evidence="10" type="ORF">QGN29_14385</name>
</gene>
<evidence type="ECO:0000256" key="3">
    <source>
        <dbReference type="ARBA" id="ARBA00019015"/>
    </source>
</evidence>
<dbReference type="GO" id="GO:0005829">
    <property type="term" value="C:cytosol"/>
    <property type="evidence" value="ECO:0007669"/>
    <property type="project" value="TreeGrafter"/>
</dbReference>
<dbReference type="Pfam" id="PF00460">
    <property type="entry name" value="Flg_bb_rod"/>
    <property type="match status" value="1"/>
</dbReference>
<dbReference type="Gene3D" id="2.60.98.20">
    <property type="entry name" value="Flagellar hook protein FlgE"/>
    <property type="match status" value="1"/>
</dbReference>
<dbReference type="GO" id="GO:0009425">
    <property type="term" value="C:bacterial-type flagellum basal body"/>
    <property type="evidence" value="ECO:0007669"/>
    <property type="project" value="UniProtKB-SubCell"/>
</dbReference>
<dbReference type="Pfam" id="PF06429">
    <property type="entry name" value="Flg_bbr_C"/>
    <property type="match status" value="1"/>
</dbReference>
<dbReference type="GO" id="GO:0009424">
    <property type="term" value="C:bacterial-type flagellum hook"/>
    <property type="evidence" value="ECO:0007669"/>
    <property type="project" value="TreeGrafter"/>
</dbReference>
<dbReference type="Pfam" id="PF07559">
    <property type="entry name" value="FlgE_D2"/>
    <property type="match status" value="1"/>
</dbReference>
<dbReference type="EMBL" id="CP123872">
    <property type="protein sequence ID" value="WND02735.1"/>
    <property type="molecule type" value="Genomic_DNA"/>
</dbReference>
<keyword evidence="10" id="KW-0969">Cilium</keyword>
<evidence type="ECO:0000313" key="10">
    <source>
        <dbReference type="EMBL" id="WND02735.1"/>
    </source>
</evidence>
<feature type="domain" description="Flagellar basal-body/hook protein C-terminal" evidence="7">
    <location>
        <begin position="425"/>
        <end position="469"/>
    </location>
</feature>
<dbReference type="KEGG" id="tmk:QGN29_14385"/>
<dbReference type="InterPro" id="IPR010930">
    <property type="entry name" value="Flg_bb/hook_C_dom"/>
</dbReference>
<evidence type="ECO:0000256" key="5">
    <source>
        <dbReference type="RuleBase" id="RU362116"/>
    </source>
</evidence>
<evidence type="ECO:0000313" key="11">
    <source>
        <dbReference type="Proteomes" id="UP001268683"/>
    </source>
</evidence>
<dbReference type="InterPro" id="IPR037925">
    <property type="entry name" value="FlgE/F/G-like"/>
</dbReference>
<reference evidence="10" key="1">
    <citation type="submission" date="2023-04" db="EMBL/GenBank/DDBJ databases">
        <title>Complete genome sequence of Temperatibacter marinus.</title>
        <authorList>
            <person name="Rong J.-C."/>
            <person name="Yi M.-L."/>
            <person name="Zhao Q."/>
        </authorList>
    </citation>
    <scope>NUCLEOTIDE SEQUENCE</scope>
    <source>
        <strain evidence="10">NBRC 110045</strain>
    </source>
</reference>
<dbReference type="InterPro" id="IPR053967">
    <property type="entry name" value="LlgE_F_G-like_D1"/>
</dbReference>
<evidence type="ECO:0000256" key="4">
    <source>
        <dbReference type="ARBA" id="ARBA00023143"/>
    </source>
</evidence>
<dbReference type="InterPro" id="IPR011491">
    <property type="entry name" value="FlgE_D2"/>
</dbReference>
<name>A0AA52HAH1_9PROT</name>
<evidence type="ECO:0000256" key="1">
    <source>
        <dbReference type="ARBA" id="ARBA00004117"/>
    </source>
</evidence>
<dbReference type="PANTHER" id="PTHR30435:SF1">
    <property type="entry name" value="FLAGELLAR HOOK PROTEIN FLGE"/>
    <property type="match status" value="1"/>
</dbReference>
<dbReference type="RefSeq" id="WP_310798573.1">
    <property type="nucleotide sequence ID" value="NZ_CP123872.1"/>
</dbReference>
<feature type="domain" description="Flagellar hook protein FlgE/F/G-like D1" evidence="9">
    <location>
        <begin position="85"/>
        <end position="129"/>
    </location>
</feature>
<keyword evidence="11" id="KW-1185">Reference proteome</keyword>
<dbReference type="Proteomes" id="UP001268683">
    <property type="component" value="Chromosome"/>
</dbReference>
<keyword evidence="4 5" id="KW-0975">Bacterial flagellum</keyword>
<keyword evidence="10" id="KW-0282">Flagellum</keyword>
<dbReference type="InterPro" id="IPR037058">
    <property type="entry name" value="Falgellar_hook_FlgE_sf"/>
</dbReference>
<evidence type="ECO:0000259" key="6">
    <source>
        <dbReference type="Pfam" id="PF00460"/>
    </source>
</evidence>
<feature type="domain" description="Flagellar basal body rod protein N-terminal" evidence="6">
    <location>
        <begin position="8"/>
        <end position="36"/>
    </location>
</feature>
<keyword evidence="10" id="KW-0966">Cell projection</keyword>
<organism evidence="10 11">
    <name type="scientific">Temperatibacter marinus</name>
    <dbReference type="NCBI Taxonomy" id="1456591"/>
    <lineage>
        <taxon>Bacteria</taxon>
        <taxon>Pseudomonadati</taxon>
        <taxon>Pseudomonadota</taxon>
        <taxon>Alphaproteobacteria</taxon>
        <taxon>Kordiimonadales</taxon>
        <taxon>Temperatibacteraceae</taxon>
        <taxon>Temperatibacter</taxon>
    </lineage>
</organism>
<comment type="subcellular location">
    <subcellularLocation>
        <location evidence="1 5">Bacterial flagellum basal body</location>
    </subcellularLocation>
</comment>
<protein>
    <recommendedName>
        <fullName evidence="3 5">Flagellar hook protein FlgE</fullName>
    </recommendedName>
</protein>
<dbReference type="SUPFAM" id="SSF117143">
    <property type="entry name" value="Flagellar hook protein flgE"/>
    <property type="match status" value="1"/>
</dbReference>
<proteinExistence type="inferred from homology"/>
<dbReference type="InterPro" id="IPR001444">
    <property type="entry name" value="Flag_bb_rod_N"/>
</dbReference>
<dbReference type="GO" id="GO:0071978">
    <property type="term" value="P:bacterial-type flagellum-dependent swarming motility"/>
    <property type="evidence" value="ECO:0007669"/>
    <property type="project" value="TreeGrafter"/>
</dbReference>
<dbReference type="InterPro" id="IPR020013">
    <property type="entry name" value="Flagellar_FlgE/F/G"/>
</dbReference>
<comment type="similarity">
    <text evidence="2 5">Belongs to the flagella basal body rod proteins family.</text>
</comment>
<accession>A0AA52HAH1</accession>